<keyword evidence="1" id="KW-0479">Metal-binding</keyword>
<name>A0A6D2IGM3_9BRAS</name>
<dbReference type="PANTHER" id="PTHR46481:SF2">
    <property type="entry name" value="BED-TYPE DOMAIN-CONTAINING PROTEIN"/>
    <property type="match status" value="1"/>
</dbReference>
<evidence type="ECO:0000256" key="1">
    <source>
        <dbReference type="ARBA" id="ARBA00022723"/>
    </source>
</evidence>
<dbReference type="InterPro" id="IPR003656">
    <property type="entry name" value="Znf_BED"/>
</dbReference>
<dbReference type="PANTHER" id="PTHR46481">
    <property type="entry name" value="ZINC FINGER BED DOMAIN-CONTAINING PROTEIN 4"/>
    <property type="match status" value="1"/>
</dbReference>
<dbReference type="SMART" id="SM00614">
    <property type="entry name" value="ZnF_BED"/>
    <property type="match status" value="1"/>
</dbReference>
<keyword evidence="5" id="KW-0804">Transcription</keyword>
<dbReference type="GO" id="GO:0008270">
    <property type="term" value="F:zinc ion binding"/>
    <property type="evidence" value="ECO:0007669"/>
    <property type="project" value="UniProtKB-KW"/>
</dbReference>
<evidence type="ECO:0000256" key="4">
    <source>
        <dbReference type="ARBA" id="ARBA00023015"/>
    </source>
</evidence>
<feature type="domain" description="BED-type" evidence="7">
    <location>
        <begin position="55"/>
        <end position="96"/>
    </location>
</feature>
<organism evidence="8 9">
    <name type="scientific">Microthlaspi erraticum</name>
    <dbReference type="NCBI Taxonomy" id="1685480"/>
    <lineage>
        <taxon>Eukaryota</taxon>
        <taxon>Viridiplantae</taxon>
        <taxon>Streptophyta</taxon>
        <taxon>Embryophyta</taxon>
        <taxon>Tracheophyta</taxon>
        <taxon>Spermatophyta</taxon>
        <taxon>Magnoliopsida</taxon>
        <taxon>eudicotyledons</taxon>
        <taxon>Gunneridae</taxon>
        <taxon>Pentapetalae</taxon>
        <taxon>rosids</taxon>
        <taxon>malvids</taxon>
        <taxon>Brassicales</taxon>
        <taxon>Brassicaceae</taxon>
        <taxon>Coluteocarpeae</taxon>
        <taxon>Microthlaspi</taxon>
    </lineage>
</organism>
<reference evidence="8" key="1">
    <citation type="submission" date="2020-01" db="EMBL/GenBank/DDBJ databases">
        <authorList>
            <person name="Mishra B."/>
        </authorList>
    </citation>
    <scope>NUCLEOTIDE SEQUENCE [LARGE SCALE GENOMIC DNA]</scope>
</reference>
<feature type="region of interest" description="Disordered" evidence="6">
    <location>
        <begin position="1"/>
        <end position="48"/>
    </location>
</feature>
<protein>
    <recommendedName>
        <fullName evidence="7">BED-type domain-containing protein</fullName>
    </recommendedName>
</protein>
<evidence type="ECO:0000256" key="5">
    <source>
        <dbReference type="ARBA" id="ARBA00023163"/>
    </source>
</evidence>
<feature type="compositionally biased region" description="Basic and acidic residues" evidence="6">
    <location>
        <begin position="1"/>
        <end position="18"/>
    </location>
</feature>
<gene>
    <name evidence="8" type="ORF">MERR_LOCUS16617</name>
</gene>
<evidence type="ECO:0000313" key="8">
    <source>
        <dbReference type="EMBL" id="CAA7029382.1"/>
    </source>
</evidence>
<accession>A0A6D2IGM3</accession>
<keyword evidence="2" id="KW-0863">Zinc-finger</keyword>
<evidence type="ECO:0000256" key="6">
    <source>
        <dbReference type="SAM" id="MobiDB-lite"/>
    </source>
</evidence>
<dbReference type="InterPro" id="IPR052035">
    <property type="entry name" value="ZnF_BED_domain_contain"/>
</dbReference>
<feature type="compositionally biased region" description="Basic and acidic residues" evidence="6">
    <location>
        <begin position="28"/>
        <end position="45"/>
    </location>
</feature>
<dbReference type="EMBL" id="CACVBM020001081">
    <property type="protein sequence ID" value="CAA7029382.1"/>
    <property type="molecule type" value="Genomic_DNA"/>
</dbReference>
<proteinExistence type="predicted"/>
<dbReference type="GO" id="GO:0003677">
    <property type="term" value="F:DNA binding"/>
    <property type="evidence" value="ECO:0007669"/>
    <property type="project" value="InterPro"/>
</dbReference>
<comment type="caution">
    <text evidence="8">The sequence shown here is derived from an EMBL/GenBank/DDBJ whole genome shotgun (WGS) entry which is preliminary data.</text>
</comment>
<evidence type="ECO:0000313" key="9">
    <source>
        <dbReference type="Proteomes" id="UP000467841"/>
    </source>
</evidence>
<dbReference type="SUPFAM" id="SSF53098">
    <property type="entry name" value="Ribonuclease H-like"/>
    <property type="match status" value="1"/>
</dbReference>
<evidence type="ECO:0000256" key="3">
    <source>
        <dbReference type="ARBA" id="ARBA00022833"/>
    </source>
</evidence>
<evidence type="ECO:0000259" key="7">
    <source>
        <dbReference type="Pfam" id="PF02892"/>
    </source>
</evidence>
<evidence type="ECO:0000256" key="2">
    <source>
        <dbReference type="ARBA" id="ARBA00022771"/>
    </source>
</evidence>
<keyword evidence="4" id="KW-0805">Transcription regulation</keyword>
<keyword evidence="3" id="KW-0862">Zinc</keyword>
<dbReference type="Proteomes" id="UP000467841">
    <property type="component" value="Unassembled WGS sequence"/>
</dbReference>
<keyword evidence="9" id="KW-1185">Reference proteome</keyword>
<dbReference type="InterPro" id="IPR012337">
    <property type="entry name" value="RNaseH-like_sf"/>
</dbReference>
<dbReference type="OrthoDB" id="1745426at2759"/>
<dbReference type="AlphaFoldDB" id="A0A6D2IGM3"/>
<sequence>MASSKSPDKGKSKRKEADDASGDEVEVQFERQQNKKGKPETERVKPKGKRSWVCDHFDPKEDDKNLGICRHCDKVMLVPSKSGTSNMKKHLEQSCKDFQLWDAANSFASKGRQSKLPNEGEVRLCAVSDKVVREATNELLVLAELPLSFTEHLGWKHFCSKVEFPKPKSRRTTTRDIVEMFVEKKAAMKKILAANSQRLSLTTDICIAPPTGASYMVVTAHFIDAWWNLKKLIIGVKNVIDHKGKTICKVLVDCLAEWDIKKIFCITVDNATANSSALRRFREEFKQLNGEEAMVLDGAYLHLRCATDDRILRDVK</sequence>
<dbReference type="Pfam" id="PF02892">
    <property type="entry name" value="zf-BED"/>
    <property type="match status" value="1"/>
</dbReference>